<name>A0ABP0TZN1_9BRYO</name>
<protein>
    <recommendedName>
        <fullName evidence="4">Late embryogenesis abundant protein</fullName>
    </recommendedName>
</protein>
<dbReference type="EMBL" id="OZ019909">
    <property type="protein sequence ID" value="CAK9208937.1"/>
    <property type="molecule type" value="Genomic_DNA"/>
</dbReference>
<keyword evidence="3" id="KW-1185">Reference proteome</keyword>
<reference evidence="2" key="1">
    <citation type="submission" date="2024-02" db="EMBL/GenBank/DDBJ databases">
        <authorList>
            <consortium name="ELIXIR-Norway"/>
            <consortium name="Elixir Norway"/>
        </authorList>
    </citation>
    <scope>NUCLEOTIDE SEQUENCE</scope>
</reference>
<feature type="compositionally biased region" description="Polar residues" evidence="1">
    <location>
        <begin position="87"/>
        <end position="103"/>
    </location>
</feature>
<feature type="region of interest" description="Disordered" evidence="1">
    <location>
        <begin position="61"/>
        <end position="158"/>
    </location>
</feature>
<gene>
    <name evidence="2" type="ORF">CSSPTR1EN2_LOCUS9433</name>
</gene>
<organism evidence="2 3">
    <name type="scientific">Sphagnum troendelagicum</name>
    <dbReference type="NCBI Taxonomy" id="128251"/>
    <lineage>
        <taxon>Eukaryota</taxon>
        <taxon>Viridiplantae</taxon>
        <taxon>Streptophyta</taxon>
        <taxon>Embryophyta</taxon>
        <taxon>Bryophyta</taxon>
        <taxon>Sphagnophytina</taxon>
        <taxon>Sphagnopsida</taxon>
        <taxon>Sphagnales</taxon>
        <taxon>Sphagnaceae</taxon>
        <taxon>Sphagnum</taxon>
    </lineage>
</organism>
<evidence type="ECO:0000313" key="2">
    <source>
        <dbReference type="EMBL" id="CAK9208937.1"/>
    </source>
</evidence>
<sequence>MAATTQVATQVTTKRLYNLMSGGQALMRSVYYSRQVSSSALWKKPHEVLGFLSRVGSKRWAGTSSMQEESEEVVLQEQKQPSEHNVESTAQQQDTSTVSNTIPAATEYSGKSYGAVQDDPHHVAHSTHEEWNSKEDDQERLETVDYDMSKVTRPSGGE</sequence>
<accession>A0ABP0TZN1</accession>
<dbReference type="Proteomes" id="UP001497512">
    <property type="component" value="Chromosome 17"/>
</dbReference>
<evidence type="ECO:0008006" key="4">
    <source>
        <dbReference type="Google" id="ProtNLM"/>
    </source>
</evidence>
<evidence type="ECO:0000256" key="1">
    <source>
        <dbReference type="SAM" id="MobiDB-lite"/>
    </source>
</evidence>
<evidence type="ECO:0000313" key="3">
    <source>
        <dbReference type="Proteomes" id="UP001497512"/>
    </source>
</evidence>
<proteinExistence type="predicted"/>
<feature type="compositionally biased region" description="Basic and acidic residues" evidence="1">
    <location>
        <begin position="118"/>
        <end position="150"/>
    </location>
</feature>